<dbReference type="GeneID" id="70297124"/>
<dbReference type="RefSeq" id="XP_046114734.1">
    <property type="nucleotide sequence ID" value="XM_046266221.1"/>
</dbReference>
<reference evidence="1" key="1">
    <citation type="journal article" date="2021" name="IMA Fungus">
        <title>Genomic characterization of three marine fungi, including Emericellopsis atlantica sp. nov. with signatures of a generalist lifestyle and marine biomass degradation.</title>
        <authorList>
            <person name="Hagestad O.C."/>
            <person name="Hou L."/>
            <person name="Andersen J.H."/>
            <person name="Hansen E.H."/>
            <person name="Altermark B."/>
            <person name="Li C."/>
            <person name="Kuhnert E."/>
            <person name="Cox R.J."/>
            <person name="Crous P.W."/>
            <person name="Spatafora J.W."/>
            <person name="Lail K."/>
            <person name="Amirebrahimi M."/>
            <person name="Lipzen A."/>
            <person name="Pangilinan J."/>
            <person name="Andreopoulos W."/>
            <person name="Hayes R.D."/>
            <person name="Ng V."/>
            <person name="Grigoriev I.V."/>
            <person name="Jackson S.A."/>
            <person name="Sutton T.D.S."/>
            <person name="Dobson A.D.W."/>
            <person name="Rama T."/>
        </authorList>
    </citation>
    <scope>NUCLEOTIDE SEQUENCE</scope>
    <source>
        <strain evidence="1">TS7</strain>
    </source>
</reference>
<organism evidence="1 2">
    <name type="scientific">Emericellopsis atlantica</name>
    <dbReference type="NCBI Taxonomy" id="2614577"/>
    <lineage>
        <taxon>Eukaryota</taxon>
        <taxon>Fungi</taxon>
        <taxon>Dikarya</taxon>
        <taxon>Ascomycota</taxon>
        <taxon>Pezizomycotina</taxon>
        <taxon>Sordariomycetes</taxon>
        <taxon>Hypocreomycetidae</taxon>
        <taxon>Hypocreales</taxon>
        <taxon>Bionectriaceae</taxon>
        <taxon>Emericellopsis</taxon>
    </lineage>
</organism>
<evidence type="ECO:0000313" key="2">
    <source>
        <dbReference type="Proteomes" id="UP000887229"/>
    </source>
</evidence>
<name>A0A9P7ZF28_9HYPO</name>
<gene>
    <name evidence="1" type="ORF">F5Z01DRAFT_693562</name>
</gene>
<sequence length="247" mass="27692">MTTTQHLKRRMPSAVRLSARRAPLSAAKAVASGQTLHGMDISSVANQHLTNAQELPIMGLRLVDSQDTRPRLSAPTHPTSDCPTHTKRLFKETISLHAINRRPGAWPWLLGHSKFGPRNFGKPTFKAPMPWELTQQKGCTFAGHVSLTQYPFARTFLSLSVRQAFGRLAGCRDPIFEHVASLEPQAAKAMVYQESIQEWFRQRSAGCDTKTHALVMRPSTMDKDPRLTGTLATGLSFDQWFWFEMPP</sequence>
<keyword evidence="2" id="KW-1185">Reference proteome</keyword>
<protein>
    <submittedName>
        <fullName evidence="1">Uncharacterized protein</fullName>
    </submittedName>
</protein>
<proteinExistence type="predicted"/>
<dbReference type="EMBL" id="MU251273">
    <property type="protein sequence ID" value="KAG9250810.1"/>
    <property type="molecule type" value="Genomic_DNA"/>
</dbReference>
<evidence type="ECO:0000313" key="1">
    <source>
        <dbReference type="EMBL" id="KAG9250810.1"/>
    </source>
</evidence>
<comment type="caution">
    <text evidence="1">The sequence shown here is derived from an EMBL/GenBank/DDBJ whole genome shotgun (WGS) entry which is preliminary data.</text>
</comment>
<dbReference type="AlphaFoldDB" id="A0A9P7ZF28"/>
<accession>A0A9P7ZF28</accession>
<dbReference type="Proteomes" id="UP000887229">
    <property type="component" value="Unassembled WGS sequence"/>
</dbReference>